<dbReference type="SUPFAM" id="SSF81324">
    <property type="entry name" value="Voltage-gated potassium channels"/>
    <property type="match status" value="1"/>
</dbReference>
<evidence type="ECO:0000313" key="11">
    <source>
        <dbReference type="Proteomes" id="UP000187209"/>
    </source>
</evidence>
<evidence type="ECO:0000313" key="10">
    <source>
        <dbReference type="EMBL" id="OMJ66850.1"/>
    </source>
</evidence>
<dbReference type="Proteomes" id="UP000187209">
    <property type="component" value="Unassembled WGS sequence"/>
</dbReference>
<gene>
    <name evidence="10" type="ORF">SteCoe_36165</name>
</gene>
<dbReference type="SUPFAM" id="SSF51206">
    <property type="entry name" value="cAMP-binding domain-like"/>
    <property type="match status" value="1"/>
</dbReference>
<dbReference type="InterPro" id="IPR014710">
    <property type="entry name" value="RmlC-like_jellyroll"/>
</dbReference>
<dbReference type="PRINTS" id="PR01463">
    <property type="entry name" value="EAGCHANLFMLY"/>
</dbReference>
<comment type="subcellular location">
    <subcellularLocation>
        <location evidence="1">Membrane</location>
        <topology evidence="1">Multi-pass membrane protein</topology>
    </subcellularLocation>
</comment>
<keyword evidence="3 8" id="KW-0812">Transmembrane</keyword>
<dbReference type="GO" id="GO:0016020">
    <property type="term" value="C:membrane"/>
    <property type="evidence" value="ECO:0007669"/>
    <property type="project" value="UniProtKB-SubCell"/>
</dbReference>
<keyword evidence="6 8" id="KW-0472">Membrane</keyword>
<dbReference type="InterPro" id="IPR003938">
    <property type="entry name" value="K_chnl_volt-dep_EAG/ELK/ERG"/>
</dbReference>
<evidence type="ECO:0000256" key="6">
    <source>
        <dbReference type="ARBA" id="ARBA00023136"/>
    </source>
</evidence>
<keyword evidence="11" id="KW-1185">Reference proteome</keyword>
<evidence type="ECO:0000256" key="4">
    <source>
        <dbReference type="ARBA" id="ARBA00022989"/>
    </source>
</evidence>
<keyword evidence="7" id="KW-0407">Ion channel</keyword>
<dbReference type="InterPro" id="IPR018490">
    <property type="entry name" value="cNMP-bd_dom_sf"/>
</dbReference>
<dbReference type="AlphaFoldDB" id="A0A1R2AR17"/>
<dbReference type="OrthoDB" id="422349at2759"/>
<evidence type="ECO:0000256" key="1">
    <source>
        <dbReference type="ARBA" id="ARBA00004141"/>
    </source>
</evidence>
<dbReference type="InterPro" id="IPR000595">
    <property type="entry name" value="cNMP-bd_dom"/>
</dbReference>
<dbReference type="EMBL" id="MPUH01001619">
    <property type="protein sequence ID" value="OMJ66850.1"/>
    <property type="molecule type" value="Genomic_DNA"/>
</dbReference>
<comment type="caution">
    <text evidence="10">The sequence shown here is derived from an EMBL/GenBank/DDBJ whole genome shotgun (WGS) entry which is preliminary data.</text>
</comment>
<evidence type="ECO:0000256" key="7">
    <source>
        <dbReference type="ARBA" id="ARBA00023303"/>
    </source>
</evidence>
<evidence type="ECO:0000259" key="9">
    <source>
        <dbReference type="PROSITE" id="PS50042"/>
    </source>
</evidence>
<dbReference type="PROSITE" id="PS50042">
    <property type="entry name" value="CNMP_BINDING_3"/>
    <property type="match status" value="1"/>
</dbReference>
<dbReference type="Pfam" id="PF00520">
    <property type="entry name" value="Ion_trans"/>
    <property type="match status" value="1"/>
</dbReference>
<evidence type="ECO:0000256" key="8">
    <source>
        <dbReference type="SAM" id="Phobius"/>
    </source>
</evidence>
<dbReference type="Gene3D" id="1.10.287.70">
    <property type="match status" value="1"/>
</dbReference>
<evidence type="ECO:0000256" key="3">
    <source>
        <dbReference type="ARBA" id="ARBA00022692"/>
    </source>
</evidence>
<evidence type="ECO:0000256" key="2">
    <source>
        <dbReference type="ARBA" id="ARBA00022448"/>
    </source>
</evidence>
<sequence length="632" mass="73885">MSKTVVPISYHQIPVTLDSQESNQNDEKFFELRNSPKYSEVWKRVYKKVKIQIRLAKLYSRVLDVEYEKIMGSYLRKNTLDEESLARQKESNGKWPLFVVDPNGKLYIIWLGLISIILLYIATIDLFISSFLDDGGNDTLIIDVFIDFAFIIDFFMNLHLAYYNEDGILVKEKKQIASKYLKGWMIIDACSSVPLGIINLTQGSKSYVNGLIKLVRLRNLPKLLKLGKIIKIINRLLDFEDLDYLLSKYHNLLRFIKVALSVFLCIHIVSCLFYMTAKLDNFGPNTWVVRYKYTESTLGEKYETCVYWAITTLTTVGYGDIFPFTFPEKLLAMIWMITGVYVVSFSVGSLSSFYRELEMKDNQVSSYMKTAEDFTKEVRISNRELYKLKRAIHNFPFNAGEYETEKFLQSIPIKLRYEIALNIYNKSIPKFEFFANKPRGFIVDIALRLTYESHEPEHILWRENEAADGIYFILEGAMKYKSKGTYFSSLHNSHYFGDIEIVYETERKNQIECALFTSLLKMNIQVIDIIKKQYPNIWEEIKVATKLRTKKLIQNLAEMLLIKKINETGGMKFLSFNYCKENAEEMFLDLLNEIKSSKINSYHKKLKLKFNEARSSLNKSASLMEKLEKIYQ</sequence>
<protein>
    <recommendedName>
        <fullName evidence="9">Cyclic nucleotide-binding domain-containing protein</fullName>
    </recommendedName>
</protein>
<dbReference type="Gene3D" id="2.60.120.10">
    <property type="entry name" value="Jelly Rolls"/>
    <property type="match status" value="1"/>
</dbReference>
<keyword evidence="2" id="KW-0813">Transport</keyword>
<dbReference type="InterPro" id="IPR005821">
    <property type="entry name" value="Ion_trans_dom"/>
</dbReference>
<organism evidence="10 11">
    <name type="scientific">Stentor coeruleus</name>
    <dbReference type="NCBI Taxonomy" id="5963"/>
    <lineage>
        <taxon>Eukaryota</taxon>
        <taxon>Sar</taxon>
        <taxon>Alveolata</taxon>
        <taxon>Ciliophora</taxon>
        <taxon>Postciliodesmatophora</taxon>
        <taxon>Heterotrichea</taxon>
        <taxon>Heterotrichida</taxon>
        <taxon>Stentoridae</taxon>
        <taxon>Stentor</taxon>
    </lineage>
</organism>
<dbReference type="PANTHER" id="PTHR47823">
    <property type="entry name" value="ION_TRANS DOMAIN-CONTAINING PROTEIN"/>
    <property type="match status" value="1"/>
</dbReference>
<feature type="transmembrane region" description="Helical" evidence="8">
    <location>
        <begin position="255"/>
        <end position="277"/>
    </location>
</feature>
<feature type="transmembrane region" description="Helical" evidence="8">
    <location>
        <begin position="140"/>
        <end position="163"/>
    </location>
</feature>
<dbReference type="PRINTS" id="PR00169">
    <property type="entry name" value="KCHANNEL"/>
</dbReference>
<reference evidence="10 11" key="1">
    <citation type="submission" date="2016-11" db="EMBL/GenBank/DDBJ databases">
        <title>The macronuclear genome of Stentor coeruleus: a giant cell with tiny introns.</title>
        <authorList>
            <person name="Slabodnick M."/>
            <person name="Ruby J.G."/>
            <person name="Reiff S.B."/>
            <person name="Swart E.C."/>
            <person name="Gosai S."/>
            <person name="Prabakaran S."/>
            <person name="Witkowska E."/>
            <person name="Larue G.E."/>
            <person name="Fisher S."/>
            <person name="Freeman R.M."/>
            <person name="Gunawardena J."/>
            <person name="Chu W."/>
            <person name="Stover N.A."/>
            <person name="Gregory B.D."/>
            <person name="Nowacki M."/>
            <person name="Derisi J."/>
            <person name="Roy S.W."/>
            <person name="Marshall W.F."/>
            <person name="Sood P."/>
        </authorList>
    </citation>
    <scope>NUCLEOTIDE SEQUENCE [LARGE SCALE GENOMIC DNA]</scope>
    <source>
        <strain evidence="10">WM001</strain>
    </source>
</reference>
<keyword evidence="4 8" id="KW-1133">Transmembrane helix</keyword>
<feature type="transmembrane region" description="Helical" evidence="8">
    <location>
        <begin position="332"/>
        <end position="354"/>
    </location>
</feature>
<feature type="domain" description="Cyclic nucleotide-binding" evidence="9">
    <location>
        <begin position="433"/>
        <end position="523"/>
    </location>
</feature>
<dbReference type="PANTHER" id="PTHR47823:SF9">
    <property type="entry name" value="CHROMOSOME UNDETERMINED SCAFFOLD_10, WHOLE GENOME SHOTGUN SEQUENCE"/>
    <property type="match status" value="1"/>
</dbReference>
<keyword evidence="5" id="KW-0406">Ion transport</keyword>
<dbReference type="GO" id="GO:0005249">
    <property type="term" value="F:voltage-gated potassium channel activity"/>
    <property type="evidence" value="ECO:0007669"/>
    <property type="project" value="InterPro"/>
</dbReference>
<proteinExistence type="predicted"/>
<name>A0A1R2AR17_9CILI</name>
<accession>A0A1R2AR17</accession>
<feature type="transmembrane region" description="Helical" evidence="8">
    <location>
        <begin position="107"/>
        <end position="128"/>
    </location>
</feature>
<dbReference type="FunFam" id="1.10.287.70:FF:000123">
    <property type="entry name" value="Potassium channel KAT3"/>
    <property type="match status" value="1"/>
</dbReference>
<dbReference type="CDD" id="cd00038">
    <property type="entry name" value="CAP_ED"/>
    <property type="match status" value="1"/>
</dbReference>
<evidence type="ECO:0000256" key="5">
    <source>
        <dbReference type="ARBA" id="ARBA00023065"/>
    </source>
</evidence>